<dbReference type="PROSITE" id="PS50011">
    <property type="entry name" value="PROTEIN_KINASE_DOM"/>
    <property type="match status" value="1"/>
</dbReference>
<evidence type="ECO:0000256" key="5">
    <source>
        <dbReference type="ARBA" id="ARBA00022741"/>
    </source>
</evidence>
<dbReference type="Pfam" id="PF07654">
    <property type="entry name" value="C1-set"/>
    <property type="match status" value="1"/>
</dbReference>
<feature type="domain" description="Fibronectin type-III" evidence="21">
    <location>
        <begin position="725"/>
        <end position="824"/>
    </location>
</feature>
<dbReference type="PROSITE" id="PS50835">
    <property type="entry name" value="IG_LIKE"/>
    <property type="match status" value="4"/>
</dbReference>
<dbReference type="InterPro" id="IPR036179">
    <property type="entry name" value="Ig-like_dom_sf"/>
</dbReference>
<keyword evidence="6" id="KW-0418">Kinase</keyword>
<dbReference type="InterPro" id="IPR013783">
    <property type="entry name" value="Ig-like_fold"/>
</dbReference>
<evidence type="ECO:0000259" key="21">
    <source>
        <dbReference type="PROSITE" id="PS50853"/>
    </source>
</evidence>
<dbReference type="Gene3D" id="3.30.200.20">
    <property type="entry name" value="Phosphorylase Kinase, domain 1"/>
    <property type="match status" value="1"/>
</dbReference>
<keyword evidence="12" id="KW-0325">Glycoprotein</keyword>
<evidence type="ECO:0000256" key="10">
    <source>
        <dbReference type="ARBA" id="ARBA00023137"/>
    </source>
</evidence>
<comment type="subcellular location">
    <subcellularLocation>
        <location evidence="1">Membrane</location>
        <topology evidence="1">Single-pass membrane protein</topology>
    </subcellularLocation>
</comment>
<name>A0A8B7ZQM8_ACAPL</name>
<dbReference type="InterPro" id="IPR001245">
    <property type="entry name" value="Ser-Thr/Tyr_kinase_cat_dom"/>
</dbReference>
<dbReference type="Gene3D" id="1.10.510.10">
    <property type="entry name" value="Transferase(Phosphotransferase) domain 1"/>
    <property type="match status" value="1"/>
</dbReference>
<evidence type="ECO:0000256" key="4">
    <source>
        <dbReference type="ARBA" id="ARBA00022692"/>
    </source>
</evidence>
<dbReference type="InterPro" id="IPR000859">
    <property type="entry name" value="CUB_dom"/>
</dbReference>
<dbReference type="CDD" id="cd00063">
    <property type="entry name" value="FN3"/>
    <property type="match status" value="1"/>
</dbReference>
<dbReference type="FunFam" id="1.10.510.10:FF:000554">
    <property type="entry name" value="Predicted protein"/>
    <property type="match status" value="1"/>
</dbReference>
<dbReference type="SUPFAM" id="SSF56112">
    <property type="entry name" value="Protein kinase-like (PK-like)"/>
    <property type="match status" value="1"/>
</dbReference>
<keyword evidence="3" id="KW-0808">Transferase</keyword>
<evidence type="ECO:0000256" key="6">
    <source>
        <dbReference type="ARBA" id="ARBA00022777"/>
    </source>
</evidence>
<dbReference type="GO" id="GO:0005524">
    <property type="term" value="F:ATP binding"/>
    <property type="evidence" value="ECO:0007669"/>
    <property type="project" value="UniProtKB-KW"/>
</dbReference>
<evidence type="ECO:0000256" key="7">
    <source>
        <dbReference type="ARBA" id="ARBA00022840"/>
    </source>
</evidence>
<feature type="chain" id="PRO_5034595265" evidence="16">
    <location>
        <begin position="22"/>
        <end position="1231"/>
    </location>
</feature>
<dbReference type="PRINTS" id="PR00109">
    <property type="entry name" value="TYRKINASE"/>
</dbReference>
<dbReference type="GO" id="GO:0007169">
    <property type="term" value="P:cell surface receptor protein tyrosine kinase signaling pathway"/>
    <property type="evidence" value="ECO:0007669"/>
    <property type="project" value="TreeGrafter"/>
</dbReference>
<evidence type="ECO:0000256" key="1">
    <source>
        <dbReference type="ARBA" id="ARBA00004167"/>
    </source>
</evidence>
<dbReference type="Gene3D" id="2.60.120.200">
    <property type="match status" value="1"/>
</dbReference>
<evidence type="ECO:0000256" key="12">
    <source>
        <dbReference type="ARBA" id="ARBA00023180"/>
    </source>
</evidence>
<keyword evidence="8" id="KW-1133">Transmembrane helix</keyword>
<reference evidence="23" key="1">
    <citation type="submission" date="2025-08" db="UniProtKB">
        <authorList>
            <consortium name="RefSeq"/>
        </authorList>
    </citation>
    <scope>IDENTIFICATION</scope>
</reference>
<keyword evidence="10" id="KW-0829">Tyrosine-protein kinase</keyword>
<dbReference type="PANTHER" id="PTHR24416:SF621">
    <property type="entry name" value="TYROSINE KINASE RECEPTOR CAD96CA"/>
    <property type="match status" value="1"/>
</dbReference>
<evidence type="ECO:0000259" key="20">
    <source>
        <dbReference type="PROSITE" id="PS50835"/>
    </source>
</evidence>
<keyword evidence="9" id="KW-0472">Membrane</keyword>
<evidence type="ECO:0000313" key="22">
    <source>
        <dbReference type="Proteomes" id="UP000694845"/>
    </source>
</evidence>
<feature type="domain" description="Ig-like" evidence="20">
    <location>
        <begin position="322"/>
        <end position="408"/>
    </location>
</feature>
<dbReference type="SMART" id="SM00137">
    <property type="entry name" value="MAM"/>
    <property type="match status" value="1"/>
</dbReference>
<feature type="domain" description="Protein kinase" evidence="18">
    <location>
        <begin position="923"/>
        <end position="1208"/>
    </location>
</feature>
<feature type="domain" description="MAM" evidence="19">
    <location>
        <begin position="140"/>
        <end position="302"/>
    </location>
</feature>
<keyword evidence="11" id="KW-1015">Disulfide bond</keyword>
<dbReference type="GO" id="GO:0005886">
    <property type="term" value="C:plasma membrane"/>
    <property type="evidence" value="ECO:0007669"/>
    <property type="project" value="TreeGrafter"/>
</dbReference>
<dbReference type="InterPro" id="IPR050122">
    <property type="entry name" value="RTK"/>
</dbReference>
<dbReference type="CDD" id="cd00192">
    <property type="entry name" value="PTKc"/>
    <property type="match status" value="1"/>
</dbReference>
<dbReference type="InterPro" id="IPR003961">
    <property type="entry name" value="FN3_dom"/>
</dbReference>
<keyword evidence="22" id="KW-1185">Reference proteome</keyword>
<dbReference type="KEGG" id="aplc:110988190"/>
<sequence>MGTHLFAIVVSLAVSVRGILSSNVTLGPYETARITSPSYPNNYGNNLNIIWVIQTVEHWRIHVIASSFNTESSYDPLRGGDGTDSANSTTAIFVSSGSRGPDAVSNGPVMWLRFTSDYIISSSGFILWAVSVPSQSSLDFNCTFEDGLCGWTQSTDDDSNWTLDSGGTPSSDTGPSIDKTIGSTIGTYCYYEATGRSEGDRAVLVSPVVARDIGRSPSNFCFSFWYSMYGLSMGTLNVYGVPINGSIDDGEVVFTRSGQQTTSSRTWLFQSICLSGPAPRFKVAFEAVRGSGYTSDIAIDDLVASVFSSVTVLFWDSTTIFPPVGGISHIVEGEDQSFLCQVVDLQQGASFRWTVDYQEVTPDRSSSLRDNSGLYTSTSVLTLPVITSARHGKVVQCHAQPTNQYPLSTVATIYVKVPPKQSNLSLYDSDGILGVSVSVVEGAPKAFFCTVKLTRPAATIQWLLNEANQMTDTPPSGGSDGLMDTTSSWTLVPSRANHGQRVKCVASTPESESPLPSVTVTLDVEGPPDTPSITGSQEMTENELAQLVCQADLGYPNDWGLVWSTGGLPAQGSLTTAVTTSGNRFKFTSTLNFQPARTNNGDMITCSVARGSLTQGLTETFGPINVKYPPYFSDLETPRTVSEGDDVMFTCRADANPKPARFITWEKVGSPNTLSSVYSNGSSSLALLNISREQAGRYRCRGDNGVPPVVYSSQINVTVRFKPRPPMDILIQQGGLTSDSLTIAWTPTNDGGEEQWFYVNHRELESTADFDPATRSIRLYNVSMFTVVGLHPDTAYEVEVYAENANGVSGAVKTVGTTKRSSLAHLGYIAGMSVEALILLLSIITNLVLCWKWRITTKQEKQQRASESRRAKTGASPRVVEVTEDYEIMSIPMRTIQAKTAAVAESTYDNIAESQVTISRDQLTFVRELRQGAFRKLLLAKAEGIELPGVATPVVVKTTQDENDPSEKESLMQELMSMKALTSHANIARLLGYCVDKDPVYVIVENVAHGTLKELLTEYADQSEQVYDNLGGAANIPLTPRTLLSMAKDVAEGMAFLASNTCLHKDLESCNVFVGEEMVCKLLDFGYAKDVAHLRKHQHQNQGLVPLRWMALESVLDDVYTTKSDVWSFGILLWEMITLGARPYPALNAKKVVTKVKSGYRMPHPSHCHVQLYQLMLECWAKNPEARPTFATVSETLEGLMGKANEYIAFESYQAHLFKTAVSGGSDYEKI</sequence>
<dbReference type="Pfam" id="PF08205">
    <property type="entry name" value="C2-set_2"/>
    <property type="match status" value="1"/>
</dbReference>
<dbReference type="InterPro" id="IPR003597">
    <property type="entry name" value="Ig_C1-set"/>
</dbReference>
<comment type="similarity">
    <text evidence="2">Belongs to the protein kinase superfamily. CAMK Ser/Thr protein kinase family.</text>
</comment>
<dbReference type="AlphaFoldDB" id="A0A8B7ZQM8"/>
<dbReference type="SUPFAM" id="SSF49854">
    <property type="entry name" value="Spermadhesin, CUB domain"/>
    <property type="match status" value="1"/>
</dbReference>
<evidence type="ECO:0000256" key="15">
    <source>
        <dbReference type="SAM" id="MobiDB-lite"/>
    </source>
</evidence>
<keyword evidence="5" id="KW-0547">Nucleotide-binding</keyword>
<dbReference type="OrthoDB" id="1668230at2759"/>
<gene>
    <name evidence="23" type="primary">LOC110988190</name>
</gene>
<feature type="domain" description="CUB" evidence="17">
    <location>
        <begin position="16"/>
        <end position="132"/>
    </location>
</feature>
<dbReference type="CDD" id="cd06263">
    <property type="entry name" value="MAM"/>
    <property type="match status" value="1"/>
</dbReference>
<evidence type="ECO:0000256" key="2">
    <source>
        <dbReference type="ARBA" id="ARBA00006692"/>
    </source>
</evidence>
<dbReference type="RefSeq" id="XP_022107185.1">
    <property type="nucleotide sequence ID" value="XM_022251493.1"/>
</dbReference>
<evidence type="ECO:0000313" key="23">
    <source>
        <dbReference type="RefSeq" id="XP_022107185.1"/>
    </source>
</evidence>
<dbReference type="CDD" id="cd00041">
    <property type="entry name" value="CUB"/>
    <property type="match status" value="1"/>
</dbReference>
<evidence type="ECO:0000256" key="11">
    <source>
        <dbReference type="ARBA" id="ARBA00023157"/>
    </source>
</evidence>
<evidence type="ECO:0000259" key="18">
    <source>
        <dbReference type="PROSITE" id="PS50011"/>
    </source>
</evidence>
<evidence type="ECO:0000256" key="3">
    <source>
        <dbReference type="ARBA" id="ARBA00022679"/>
    </source>
</evidence>
<dbReference type="Gene3D" id="2.60.120.290">
    <property type="entry name" value="Spermadhesin, CUB domain"/>
    <property type="match status" value="1"/>
</dbReference>
<dbReference type="SMART" id="SM00060">
    <property type="entry name" value="FN3"/>
    <property type="match status" value="1"/>
</dbReference>
<dbReference type="PROSITE" id="PS01180">
    <property type="entry name" value="CUB"/>
    <property type="match status" value="1"/>
</dbReference>
<dbReference type="Pfam" id="PF07714">
    <property type="entry name" value="PK_Tyr_Ser-Thr"/>
    <property type="match status" value="1"/>
</dbReference>
<dbReference type="SUPFAM" id="SSF49899">
    <property type="entry name" value="Concanavalin A-like lectins/glucanases"/>
    <property type="match status" value="1"/>
</dbReference>
<evidence type="ECO:0000256" key="16">
    <source>
        <dbReference type="SAM" id="SignalP"/>
    </source>
</evidence>
<evidence type="ECO:0000259" key="17">
    <source>
        <dbReference type="PROSITE" id="PS01180"/>
    </source>
</evidence>
<comment type="caution">
    <text evidence="14">Lacks conserved residue(s) required for the propagation of feature annotation.</text>
</comment>
<evidence type="ECO:0000256" key="8">
    <source>
        <dbReference type="ARBA" id="ARBA00022989"/>
    </source>
</evidence>
<keyword evidence="7" id="KW-0067">ATP-binding</keyword>
<dbReference type="SMART" id="SM00408">
    <property type="entry name" value="IGc2"/>
    <property type="match status" value="1"/>
</dbReference>
<dbReference type="SUPFAM" id="SSF48726">
    <property type="entry name" value="Immunoglobulin"/>
    <property type="match status" value="4"/>
</dbReference>
<feature type="domain" description="Ig-like" evidence="20">
    <location>
        <begin position="630"/>
        <end position="716"/>
    </location>
</feature>
<dbReference type="PROSITE" id="PS50060">
    <property type="entry name" value="MAM_2"/>
    <property type="match status" value="1"/>
</dbReference>
<dbReference type="InterPro" id="IPR003598">
    <property type="entry name" value="Ig_sub2"/>
</dbReference>
<dbReference type="SUPFAM" id="SSF49265">
    <property type="entry name" value="Fibronectin type III"/>
    <property type="match status" value="1"/>
</dbReference>
<evidence type="ECO:0000256" key="13">
    <source>
        <dbReference type="ARBA" id="ARBA00023319"/>
    </source>
</evidence>
<feature type="domain" description="Ig-like" evidence="20">
    <location>
        <begin position="516"/>
        <end position="618"/>
    </location>
</feature>
<dbReference type="InterPro" id="IPR000719">
    <property type="entry name" value="Prot_kinase_dom"/>
</dbReference>
<keyword evidence="4" id="KW-0812">Transmembrane</keyword>
<dbReference type="InterPro" id="IPR000998">
    <property type="entry name" value="MAM_dom"/>
</dbReference>
<evidence type="ECO:0000256" key="14">
    <source>
        <dbReference type="PROSITE-ProRule" id="PRU00059"/>
    </source>
</evidence>
<dbReference type="Gene3D" id="2.60.40.10">
    <property type="entry name" value="Immunoglobulins"/>
    <property type="match status" value="5"/>
</dbReference>
<feature type="region of interest" description="Disordered" evidence="15">
    <location>
        <begin position="160"/>
        <end position="179"/>
    </location>
</feature>
<organism evidence="22 23">
    <name type="scientific">Acanthaster planci</name>
    <name type="common">Crown-of-thorns starfish</name>
    <dbReference type="NCBI Taxonomy" id="133434"/>
    <lineage>
        <taxon>Eukaryota</taxon>
        <taxon>Metazoa</taxon>
        <taxon>Echinodermata</taxon>
        <taxon>Eleutherozoa</taxon>
        <taxon>Asterozoa</taxon>
        <taxon>Asteroidea</taxon>
        <taxon>Valvatacea</taxon>
        <taxon>Valvatida</taxon>
        <taxon>Acanthasteridae</taxon>
        <taxon>Acanthaster</taxon>
    </lineage>
</organism>
<dbReference type="SMART" id="SM00409">
    <property type="entry name" value="IG"/>
    <property type="match status" value="4"/>
</dbReference>
<dbReference type="InterPro" id="IPR035914">
    <property type="entry name" value="Sperma_CUB_dom_sf"/>
</dbReference>
<evidence type="ECO:0000259" key="19">
    <source>
        <dbReference type="PROSITE" id="PS50060"/>
    </source>
</evidence>
<dbReference type="InterPro" id="IPR036116">
    <property type="entry name" value="FN3_sf"/>
</dbReference>
<keyword evidence="13" id="KW-0393">Immunoglobulin domain</keyword>
<dbReference type="GeneID" id="110988190"/>
<dbReference type="Pfam" id="PF00041">
    <property type="entry name" value="fn3"/>
    <property type="match status" value="1"/>
</dbReference>
<dbReference type="SMART" id="SM00042">
    <property type="entry name" value="CUB"/>
    <property type="match status" value="1"/>
</dbReference>
<dbReference type="Pfam" id="PF13927">
    <property type="entry name" value="Ig_3"/>
    <property type="match status" value="1"/>
</dbReference>
<accession>A0A8B7ZQM8</accession>
<dbReference type="InterPro" id="IPR011009">
    <property type="entry name" value="Kinase-like_dom_sf"/>
</dbReference>
<dbReference type="GO" id="GO:0004714">
    <property type="term" value="F:transmembrane receptor protein tyrosine kinase activity"/>
    <property type="evidence" value="ECO:0007669"/>
    <property type="project" value="TreeGrafter"/>
</dbReference>
<dbReference type="InterPro" id="IPR013162">
    <property type="entry name" value="CD80_C2-set"/>
</dbReference>
<dbReference type="PANTHER" id="PTHR24416">
    <property type="entry name" value="TYROSINE-PROTEIN KINASE RECEPTOR"/>
    <property type="match status" value="1"/>
</dbReference>
<dbReference type="GO" id="GO:0043235">
    <property type="term" value="C:receptor complex"/>
    <property type="evidence" value="ECO:0007669"/>
    <property type="project" value="TreeGrafter"/>
</dbReference>
<dbReference type="InterPro" id="IPR003599">
    <property type="entry name" value="Ig_sub"/>
</dbReference>
<feature type="signal peptide" evidence="16">
    <location>
        <begin position="1"/>
        <end position="21"/>
    </location>
</feature>
<proteinExistence type="inferred from homology"/>
<feature type="compositionally biased region" description="Low complexity" evidence="15">
    <location>
        <begin position="164"/>
        <end position="176"/>
    </location>
</feature>
<evidence type="ECO:0000256" key="9">
    <source>
        <dbReference type="ARBA" id="ARBA00023136"/>
    </source>
</evidence>
<dbReference type="Pfam" id="PF00431">
    <property type="entry name" value="CUB"/>
    <property type="match status" value="1"/>
</dbReference>
<keyword evidence="16" id="KW-0732">Signal</keyword>
<feature type="domain" description="Ig-like" evidence="20">
    <location>
        <begin position="419"/>
        <end position="507"/>
    </location>
</feature>
<dbReference type="PROSITE" id="PS50853">
    <property type="entry name" value="FN3"/>
    <property type="match status" value="1"/>
</dbReference>
<dbReference type="InterPro" id="IPR013320">
    <property type="entry name" value="ConA-like_dom_sf"/>
</dbReference>
<dbReference type="InterPro" id="IPR007110">
    <property type="entry name" value="Ig-like_dom"/>
</dbReference>
<dbReference type="Proteomes" id="UP000694845">
    <property type="component" value="Unplaced"/>
</dbReference>
<dbReference type="Pfam" id="PF00629">
    <property type="entry name" value="MAM"/>
    <property type="match status" value="1"/>
</dbReference>
<protein>
    <submittedName>
        <fullName evidence="23">Macrophage colony-stimulating factor 1 receptor-like isoform X1</fullName>
    </submittedName>
</protein>